<evidence type="ECO:0000313" key="3">
    <source>
        <dbReference type="Proteomes" id="UP001219525"/>
    </source>
</evidence>
<keyword evidence="1" id="KW-1133">Transmembrane helix</keyword>
<feature type="transmembrane region" description="Helical" evidence="1">
    <location>
        <begin position="180"/>
        <end position="202"/>
    </location>
</feature>
<comment type="caution">
    <text evidence="2">The sequence shown here is derived from an EMBL/GenBank/DDBJ whole genome shotgun (WGS) entry which is preliminary data.</text>
</comment>
<feature type="transmembrane region" description="Helical" evidence="1">
    <location>
        <begin position="149"/>
        <end position="168"/>
    </location>
</feature>
<keyword evidence="1" id="KW-0812">Transmembrane</keyword>
<name>A0AAD7E5S4_9AGAR</name>
<sequence length="309" mass="33933">MSDISNSTYYGPVGETYSEILLEKTFLQAGYLTALGFGMQLIIYGACVHLLWTKQRHSPLTKIFIPYLTILCLVNLVWTATSAYGLQLTYIDNRNYPGGVIAFLGVEFALPANVANTASFIAENLLADGLMIWRCYIVWAAVPHARGKALLAITLPCLMLLASFSNILTGWPGLFAHTTAVFATPYFALSMTLNMLVSLLIVGRIWMYKHRNLALAGYGHKNISFGAIFLESALPYSVVAMFVVVTFELGHPISQIWLAIAPAAQVIANYVIIYRIALGSALQEGNLEEIDIPSSRPTSESDHDEKVDA</sequence>
<dbReference type="EMBL" id="JARJCW010000002">
    <property type="protein sequence ID" value="KAJ7229022.1"/>
    <property type="molecule type" value="Genomic_DNA"/>
</dbReference>
<evidence type="ECO:0000256" key="1">
    <source>
        <dbReference type="SAM" id="Phobius"/>
    </source>
</evidence>
<protein>
    <submittedName>
        <fullName evidence="2">Uncharacterized protein</fullName>
    </submittedName>
</protein>
<feature type="transmembrane region" description="Helical" evidence="1">
    <location>
        <begin position="223"/>
        <end position="244"/>
    </location>
</feature>
<keyword evidence="1" id="KW-0472">Membrane</keyword>
<evidence type="ECO:0000313" key="2">
    <source>
        <dbReference type="EMBL" id="KAJ7229022.1"/>
    </source>
</evidence>
<gene>
    <name evidence="2" type="ORF">GGX14DRAFT_346163</name>
</gene>
<feature type="transmembrane region" description="Helical" evidence="1">
    <location>
        <begin position="64"/>
        <end position="86"/>
    </location>
</feature>
<feature type="transmembrane region" description="Helical" evidence="1">
    <location>
        <begin position="31"/>
        <end position="52"/>
    </location>
</feature>
<reference evidence="2" key="1">
    <citation type="submission" date="2023-03" db="EMBL/GenBank/DDBJ databases">
        <title>Massive genome expansion in bonnet fungi (Mycena s.s.) driven by repeated elements and novel gene families across ecological guilds.</title>
        <authorList>
            <consortium name="Lawrence Berkeley National Laboratory"/>
            <person name="Harder C.B."/>
            <person name="Miyauchi S."/>
            <person name="Viragh M."/>
            <person name="Kuo A."/>
            <person name="Thoen E."/>
            <person name="Andreopoulos B."/>
            <person name="Lu D."/>
            <person name="Skrede I."/>
            <person name="Drula E."/>
            <person name="Henrissat B."/>
            <person name="Morin E."/>
            <person name="Kohler A."/>
            <person name="Barry K."/>
            <person name="LaButti K."/>
            <person name="Morin E."/>
            <person name="Salamov A."/>
            <person name="Lipzen A."/>
            <person name="Mereny Z."/>
            <person name="Hegedus B."/>
            <person name="Baldrian P."/>
            <person name="Stursova M."/>
            <person name="Weitz H."/>
            <person name="Taylor A."/>
            <person name="Grigoriev I.V."/>
            <person name="Nagy L.G."/>
            <person name="Martin F."/>
            <person name="Kauserud H."/>
        </authorList>
    </citation>
    <scope>NUCLEOTIDE SEQUENCE</scope>
    <source>
        <strain evidence="2">9144</strain>
    </source>
</reference>
<keyword evidence="3" id="KW-1185">Reference proteome</keyword>
<feature type="transmembrane region" description="Helical" evidence="1">
    <location>
        <begin position="256"/>
        <end position="277"/>
    </location>
</feature>
<dbReference type="AlphaFoldDB" id="A0AAD7E5S4"/>
<proteinExistence type="predicted"/>
<organism evidence="2 3">
    <name type="scientific">Mycena pura</name>
    <dbReference type="NCBI Taxonomy" id="153505"/>
    <lineage>
        <taxon>Eukaryota</taxon>
        <taxon>Fungi</taxon>
        <taxon>Dikarya</taxon>
        <taxon>Basidiomycota</taxon>
        <taxon>Agaricomycotina</taxon>
        <taxon>Agaricomycetes</taxon>
        <taxon>Agaricomycetidae</taxon>
        <taxon>Agaricales</taxon>
        <taxon>Marasmiineae</taxon>
        <taxon>Mycenaceae</taxon>
        <taxon>Mycena</taxon>
    </lineage>
</organism>
<dbReference type="Proteomes" id="UP001219525">
    <property type="component" value="Unassembled WGS sequence"/>
</dbReference>
<accession>A0AAD7E5S4</accession>